<gene>
    <name evidence="1" type="ORF">PLXY2_LOCUS3283</name>
</gene>
<sequence>MSEVLKREVQVFYEDDDNSRLCSGKKEFIVRNKTRKQKRYLNDSLLNLHKKFLKTTSLAISYPAFCKLRPFYVLVPDSKSRDTCLCTLHTNVELLIQGLYQRNIISTKTPQSLLSYLCCDPYNVDCLQRTCSVCKDKVVPYQEFDNSVDVVYWQWITKQDMISGLQKKIRTTEKQKVSQAPLICIDKLELILSEYFIHCANIAAQQQAFKALKTDLHDDEAIIHIDFSENYAVKCNQEIQSYHFGGSRKQITLHTAVLYIFPKYDTGEASAIFMHNK</sequence>
<organism evidence="1 2">
    <name type="scientific">Plutella xylostella</name>
    <name type="common">Diamondback moth</name>
    <name type="synonym">Plutella maculipennis</name>
    <dbReference type="NCBI Taxonomy" id="51655"/>
    <lineage>
        <taxon>Eukaryota</taxon>
        <taxon>Metazoa</taxon>
        <taxon>Ecdysozoa</taxon>
        <taxon>Arthropoda</taxon>
        <taxon>Hexapoda</taxon>
        <taxon>Insecta</taxon>
        <taxon>Pterygota</taxon>
        <taxon>Neoptera</taxon>
        <taxon>Endopterygota</taxon>
        <taxon>Lepidoptera</taxon>
        <taxon>Glossata</taxon>
        <taxon>Ditrysia</taxon>
        <taxon>Yponomeutoidea</taxon>
        <taxon>Plutellidae</taxon>
        <taxon>Plutella</taxon>
    </lineage>
</organism>
<evidence type="ECO:0000313" key="1">
    <source>
        <dbReference type="EMBL" id="CAG9103840.1"/>
    </source>
</evidence>
<dbReference type="PANTHER" id="PTHR46601">
    <property type="entry name" value="ULP_PROTEASE DOMAIN-CONTAINING PROTEIN"/>
    <property type="match status" value="1"/>
</dbReference>
<dbReference type="PANTHER" id="PTHR46601:SF1">
    <property type="entry name" value="ADF-H DOMAIN-CONTAINING PROTEIN"/>
    <property type="match status" value="1"/>
</dbReference>
<name>A0A8S4DTZ3_PLUXY</name>
<evidence type="ECO:0000313" key="2">
    <source>
        <dbReference type="Proteomes" id="UP000653454"/>
    </source>
</evidence>
<comment type="caution">
    <text evidence="1">The sequence shown here is derived from an EMBL/GenBank/DDBJ whole genome shotgun (WGS) entry which is preliminary data.</text>
</comment>
<dbReference type="Proteomes" id="UP000653454">
    <property type="component" value="Unassembled WGS sequence"/>
</dbReference>
<keyword evidence="2" id="KW-1185">Reference proteome</keyword>
<dbReference type="AlphaFoldDB" id="A0A8S4DTZ3"/>
<reference evidence="1" key="1">
    <citation type="submission" date="2020-11" db="EMBL/GenBank/DDBJ databases">
        <authorList>
            <person name="Whiteford S."/>
        </authorList>
    </citation>
    <scope>NUCLEOTIDE SEQUENCE</scope>
</reference>
<dbReference type="EMBL" id="CAJHNJ030000008">
    <property type="protein sequence ID" value="CAG9103840.1"/>
    <property type="molecule type" value="Genomic_DNA"/>
</dbReference>
<protein>
    <submittedName>
        <fullName evidence="1">(diamondback moth) hypothetical protein</fullName>
    </submittedName>
</protein>
<proteinExistence type="predicted"/>
<accession>A0A8S4DTZ3</accession>